<feature type="compositionally biased region" description="Low complexity" evidence="5">
    <location>
        <begin position="580"/>
        <end position="594"/>
    </location>
</feature>
<evidence type="ECO:0000259" key="6">
    <source>
        <dbReference type="PROSITE" id="PS50186"/>
    </source>
</evidence>
<evidence type="ECO:0000256" key="2">
    <source>
        <dbReference type="ARBA" id="ARBA00005643"/>
    </source>
</evidence>
<evidence type="ECO:0000256" key="1">
    <source>
        <dbReference type="ARBA" id="ARBA00004148"/>
    </source>
</evidence>
<dbReference type="PROSITE" id="PS50186">
    <property type="entry name" value="DEP"/>
    <property type="match status" value="1"/>
</dbReference>
<dbReference type="InterPro" id="IPR036388">
    <property type="entry name" value="WH-like_DNA-bd_sf"/>
</dbReference>
<feature type="compositionally biased region" description="Basic and acidic residues" evidence="5">
    <location>
        <begin position="680"/>
        <end position="689"/>
    </location>
</feature>
<feature type="compositionally biased region" description="Low complexity" evidence="5">
    <location>
        <begin position="540"/>
        <end position="551"/>
    </location>
</feature>
<organism evidence="7 8">
    <name type="scientific">Piloderma croceum (strain F 1598)</name>
    <dbReference type="NCBI Taxonomy" id="765440"/>
    <lineage>
        <taxon>Eukaryota</taxon>
        <taxon>Fungi</taxon>
        <taxon>Dikarya</taxon>
        <taxon>Basidiomycota</taxon>
        <taxon>Agaricomycotina</taxon>
        <taxon>Agaricomycetes</taxon>
        <taxon>Agaricomycetidae</taxon>
        <taxon>Atheliales</taxon>
        <taxon>Atheliaceae</taxon>
        <taxon>Piloderma</taxon>
    </lineage>
</organism>
<feature type="region of interest" description="Disordered" evidence="5">
    <location>
        <begin position="1296"/>
        <end position="1320"/>
    </location>
</feature>
<evidence type="ECO:0000256" key="4">
    <source>
        <dbReference type="ARBA" id="ARBA00021881"/>
    </source>
</evidence>
<protein>
    <recommendedName>
        <fullName evidence="3">Vacuolar membrane-associated protein IML1</fullName>
    </recommendedName>
    <alternativeName>
        <fullName evidence="4">Vacuolar membrane-associated protein iml1</fullName>
    </alternativeName>
</protein>
<feature type="compositionally biased region" description="Low complexity" evidence="5">
    <location>
        <begin position="651"/>
        <end position="679"/>
    </location>
</feature>
<dbReference type="GO" id="GO:0035556">
    <property type="term" value="P:intracellular signal transduction"/>
    <property type="evidence" value="ECO:0007669"/>
    <property type="project" value="InterPro"/>
</dbReference>
<keyword evidence="8" id="KW-1185">Reference proteome</keyword>
<dbReference type="GO" id="GO:1990130">
    <property type="term" value="C:GATOR1 complex"/>
    <property type="evidence" value="ECO:0007669"/>
    <property type="project" value="TreeGrafter"/>
</dbReference>
<feature type="compositionally biased region" description="Polar residues" evidence="5">
    <location>
        <begin position="1"/>
        <end position="11"/>
    </location>
</feature>
<dbReference type="EMBL" id="KN832982">
    <property type="protein sequence ID" value="KIM86321.1"/>
    <property type="molecule type" value="Genomic_DNA"/>
</dbReference>
<dbReference type="OrthoDB" id="39497at2759"/>
<evidence type="ECO:0000313" key="8">
    <source>
        <dbReference type="Proteomes" id="UP000054166"/>
    </source>
</evidence>
<gene>
    <name evidence="7" type="ORF">PILCRDRAFT_816265</name>
</gene>
<dbReference type="FunCoup" id="A0A0C3G6L3">
    <property type="interactions" value="212"/>
</dbReference>
<dbReference type="InterPro" id="IPR036390">
    <property type="entry name" value="WH_DNA-bd_sf"/>
</dbReference>
<evidence type="ECO:0000256" key="3">
    <source>
        <dbReference type="ARBA" id="ARBA00018529"/>
    </source>
</evidence>
<accession>A0A0C3G6L3</accession>
<dbReference type="Pfam" id="PF00610">
    <property type="entry name" value="DEP"/>
    <property type="match status" value="1"/>
</dbReference>
<dbReference type="PANTHER" id="PTHR13179">
    <property type="entry name" value="DEP DOMAIN CONTAINING PROTEIN 5"/>
    <property type="match status" value="1"/>
</dbReference>
<feature type="region of interest" description="Disordered" evidence="5">
    <location>
        <begin position="630"/>
        <end position="693"/>
    </location>
</feature>
<name>A0A0C3G6L3_PILCF</name>
<comment type="similarity">
    <text evidence="2">Belongs to the IML1 family.</text>
</comment>
<feature type="region of interest" description="Disordered" evidence="5">
    <location>
        <begin position="530"/>
        <end position="595"/>
    </location>
</feature>
<evidence type="ECO:0000313" key="7">
    <source>
        <dbReference type="EMBL" id="KIM86321.1"/>
    </source>
</evidence>
<dbReference type="SMART" id="SM00049">
    <property type="entry name" value="DEP"/>
    <property type="match status" value="1"/>
</dbReference>
<dbReference type="CDD" id="cd04449">
    <property type="entry name" value="DEP_DEPDC5-like"/>
    <property type="match status" value="1"/>
</dbReference>
<proteinExistence type="inferred from homology"/>
<reference evidence="7 8" key="1">
    <citation type="submission" date="2014-04" db="EMBL/GenBank/DDBJ databases">
        <authorList>
            <consortium name="DOE Joint Genome Institute"/>
            <person name="Kuo A."/>
            <person name="Tarkka M."/>
            <person name="Buscot F."/>
            <person name="Kohler A."/>
            <person name="Nagy L.G."/>
            <person name="Floudas D."/>
            <person name="Copeland A."/>
            <person name="Barry K.W."/>
            <person name="Cichocki N."/>
            <person name="Veneault-Fourrey C."/>
            <person name="LaButti K."/>
            <person name="Lindquist E.A."/>
            <person name="Lipzen A."/>
            <person name="Lundell T."/>
            <person name="Morin E."/>
            <person name="Murat C."/>
            <person name="Sun H."/>
            <person name="Tunlid A."/>
            <person name="Henrissat B."/>
            <person name="Grigoriev I.V."/>
            <person name="Hibbett D.S."/>
            <person name="Martin F."/>
            <person name="Nordberg H.P."/>
            <person name="Cantor M.N."/>
            <person name="Hua S.X."/>
        </authorList>
    </citation>
    <scope>NUCLEOTIDE SEQUENCE [LARGE SCALE GENOMIC DNA]</scope>
    <source>
        <strain evidence="7 8">F 1598</strain>
    </source>
</reference>
<feature type="region of interest" description="Disordered" evidence="5">
    <location>
        <begin position="779"/>
        <end position="809"/>
    </location>
</feature>
<dbReference type="PANTHER" id="PTHR13179:SF8">
    <property type="entry name" value="GATOR COMPLEX PROTEIN DEPDC5"/>
    <property type="match status" value="1"/>
</dbReference>
<feature type="region of interest" description="Disordered" evidence="5">
    <location>
        <begin position="1"/>
        <end position="27"/>
    </location>
</feature>
<feature type="domain" description="DEP" evidence="6">
    <location>
        <begin position="1207"/>
        <end position="1282"/>
    </location>
</feature>
<dbReference type="Pfam" id="PF12257">
    <property type="entry name" value="IML1"/>
    <property type="match status" value="1"/>
</dbReference>
<dbReference type="InterPro" id="IPR000591">
    <property type="entry name" value="DEP_dom"/>
</dbReference>
<dbReference type="Gene3D" id="1.10.10.10">
    <property type="entry name" value="Winged helix-like DNA-binding domain superfamily/Winged helix DNA-binding domain"/>
    <property type="match status" value="1"/>
</dbReference>
<sequence>MTTSRAESQHAQYGRRRSNTGSSMLRSPAPILPLKVGDSKVFNSWVHDPKESQAVIFNRSWWPGVVEGDMLRITCSGTEDLGVLFIIPKDEGYAKPQLQISIPKPIADACNLRNNSEVVVTKVDADECGADYVEFIFQDQYLGRNDMWRLGEYLVGQCVYTNQEVLFIGTIAAKIQNIYIDGKKVSAAHMTPSTKAIYRSLSAKVTIFIQVCRELWEFAGDGERYYEKIVHSFLPSLFAKWREAGTNHTVTIMLISRVYYDESEIGYAAGPLRKDDRGDWYKDFYKLITDLEVIHDWKPTLVKLKADFWAFQRDILLTHHYHRASIESTIGPPEQVRLVGHISFAHDGPILEAINLGLNPTETHYIDRSLSLTGISTILITPGTGYFRVSKQLLRLTTTRMLDQGFGLDLVSLAKPPLHQSPIFSFQGVEPEIKGTASGLLGDGSKGVGYTRATDPLWGGDDDPSESVGKERKTFWWEPFWIMVSFWDRQMDLPIRQDRFVARAKMHEMQMLGLLEHDVLSSIEVPFLPDHGDPYATPQGESSSSDDGPPSRAEADRADMETFALSKPSRPPNLNRNSFTSSSTGSGTIIGSSSYQSMIDKRTMATHRNSIMSKRIAPIEESPRRVITELPSADLGEPSRPVSISHKTPKSTVTTLSTSPSESSMRSVRSNRSTSTDTSTKGERRRDASSSRSSLTSKFAPSWFFNPFRGGLSEPQTTPVSASAISSSTSIEASPTRPIRLPLPSGATAVQISPLSRSPIPVNIKGKATISARSTLSRTFEEETAVPHRGLYNRPSDSPIGTPPREDANIGKRRSALTSLSIPVVSSSPIASHNFSSRSNPSRPQASVSYTQASLARRWQHMFPQPSYKHEIKWKSMVTPGCLPLTVEHFPTAAEVDSSYDVFSYDFVIDPPEMRSFLVKPPVVPIASRNDKDEVRRGWALRVMRGMVAVRLIQGFQFILRPNKEEATEVEEERGYLRRSKSFVGIDDDMTPKPAGAAEILRSTGDPVYLSMSNEIHRISYTGEAIQVKRYVRRMPPMHPFEYQCLIWPKLGVGYTELPTEFATHGLENYGWNRLDMLVAGYERQFNESLRYWRTRFVVIPTIEPPQLNMGPSGEKLNEEETRLLGIDKLAELFSKLRWLPPEEKGNTMPPVRFLPTTLGPSLSVLDESLLSQLDEIHAAGPLRKKMKSEREIGEMSLGAIAKAMREEDGVPIKHYQWHGSRYPNSFTGYDFVSWLVREFRDVSSRAQGAEWGVKLQEQGLFDHCRGMHGFLDGHYFYRFIGEYAVPMTPKGWFRSSRNEDSHKPSGLSTSGARANASPRRNKKPLILSQSMVIDIDPGKRSDQAESVILHHDIIHNPSTVFHFELQWIGTTARCIEDQLRQWSRTIERYGLRLVEAYVTQISDIRERNAFQSCFPLRLAVPPPFIHDLDRRVPEGTQTKHYFEYALLQRFGFILDIEAGDMYSEQVDVVYSYRRSAFKYSQFVHRSGVAFAQVLGGSQGFLFLTNRLMGPGRMGTALKSKEQTPSASAEEIRRKIDLFCSDAKSLTKFYDEELALLGTVLEDPPPLSI</sequence>
<dbReference type="GO" id="GO:1904262">
    <property type="term" value="P:negative regulation of TORC1 signaling"/>
    <property type="evidence" value="ECO:0007669"/>
    <property type="project" value="TreeGrafter"/>
</dbReference>
<dbReference type="GO" id="GO:0005774">
    <property type="term" value="C:vacuolar membrane"/>
    <property type="evidence" value="ECO:0007669"/>
    <property type="project" value="UniProtKB-SubCell"/>
</dbReference>
<evidence type="ECO:0000256" key="5">
    <source>
        <dbReference type="SAM" id="MobiDB-lite"/>
    </source>
</evidence>
<dbReference type="SUPFAM" id="SSF46785">
    <property type="entry name" value="Winged helix' DNA-binding domain"/>
    <property type="match status" value="1"/>
</dbReference>
<reference evidence="8" key="2">
    <citation type="submission" date="2015-01" db="EMBL/GenBank/DDBJ databases">
        <title>Evolutionary Origins and Diversification of the Mycorrhizal Mutualists.</title>
        <authorList>
            <consortium name="DOE Joint Genome Institute"/>
            <consortium name="Mycorrhizal Genomics Consortium"/>
            <person name="Kohler A."/>
            <person name="Kuo A."/>
            <person name="Nagy L.G."/>
            <person name="Floudas D."/>
            <person name="Copeland A."/>
            <person name="Barry K.W."/>
            <person name="Cichocki N."/>
            <person name="Veneault-Fourrey C."/>
            <person name="LaButti K."/>
            <person name="Lindquist E.A."/>
            <person name="Lipzen A."/>
            <person name="Lundell T."/>
            <person name="Morin E."/>
            <person name="Murat C."/>
            <person name="Riley R."/>
            <person name="Ohm R."/>
            <person name="Sun H."/>
            <person name="Tunlid A."/>
            <person name="Henrissat B."/>
            <person name="Grigoriev I.V."/>
            <person name="Hibbett D.S."/>
            <person name="Martin F."/>
        </authorList>
    </citation>
    <scope>NUCLEOTIDE SEQUENCE [LARGE SCALE GENOMIC DNA]</scope>
    <source>
        <strain evidence="8">F 1598</strain>
    </source>
</reference>
<dbReference type="STRING" id="765440.A0A0C3G6L3"/>
<dbReference type="InParanoid" id="A0A0C3G6L3"/>
<dbReference type="InterPro" id="IPR027244">
    <property type="entry name" value="IML1"/>
</dbReference>
<dbReference type="HOGENOM" id="CLU_000935_1_0_1"/>
<dbReference type="Proteomes" id="UP000054166">
    <property type="component" value="Unassembled WGS sequence"/>
</dbReference>
<dbReference type="GO" id="GO:0010508">
    <property type="term" value="P:positive regulation of autophagy"/>
    <property type="evidence" value="ECO:0007669"/>
    <property type="project" value="TreeGrafter"/>
</dbReference>
<comment type="subcellular location">
    <subcellularLocation>
        <location evidence="1">Vacuole membrane</location>
        <topology evidence="1">Peripheral membrane protein</topology>
    </subcellularLocation>
</comment>
<dbReference type="GO" id="GO:0005096">
    <property type="term" value="F:GTPase activator activity"/>
    <property type="evidence" value="ECO:0007669"/>
    <property type="project" value="InterPro"/>
</dbReference>
<dbReference type="InterPro" id="IPR048255">
    <property type="entry name" value="IML1_N"/>
</dbReference>